<feature type="non-terminal residue" evidence="2">
    <location>
        <position position="1"/>
    </location>
</feature>
<protein>
    <submittedName>
        <fullName evidence="2">Putative ovule protein</fullName>
    </submittedName>
</protein>
<evidence type="ECO:0000256" key="1">
    <source>
        <dbReference type="SAM" id="Phobius"/>
    </source>
</evidence>
<feature type="transmembrane region" description="Helical" evidence="1">
    <location>
        <begin position="12"/>
        <end position="33"/>
    </location>
</feature>
<proteinExistence type="predicted"/>
<reference evidence="2" key="1">
    <citation type="submission" date="2015-12" db="EMBL/GenBank/DDBJ databases">
        <title>Gene expression during late stages of embryo sac development: a critical building block for successful pollen-pistil interactions.</title>
        <authorList>
            <person name="Liu Y."/>
            <person name="Joly V."/>
            <person name="Sabar M."/>
            <person name="Matton D.P."/>
        </authorList>
    </citation>
    <scope>NUCLEOTIDE SEQUENCE</scope>
</reference>
<dbReference type="EMBL" id="GEDG01022114">
    <property type="protein sequence ID" value="JAP17770.1"/>
    <property type="molecule type" value="Transcribed_RNA"/>
</dbReference>
<keyword evidence="1" id="KW-0812">Transmembrane</keyword>
<accession>A0A0V0HCJ0</accession>
<organism evidence="2">
    <name type="scientific">Solanum chacoense</name>
    <name type="common">Chaco potato</name>
    <dbReference type="NCBI Taxonomy" id="4108"/>
    <lineage>
        <taxon>Eukaryota</taxon>
        <taxon>Viridiplantae</taxon>
        <taxon>Streptophyta</taxon>
        <taxon>Embryophyta</taxon>
        <taxon>Tracheophyta</taxon>
        <taxon>Spermatophyta</taxon>
        <taxon>Magnoliopsida</taxon>
        <taxon>eudicotyledons</taxon>
        <taxon>Gunneridae</taxon>
        <taxon>Pentapetalae</taxon>
        <taxon>asterids</taxon>
        <taxon>lamiids</taxon>
        <taxon>Solanales</taxon>
        <taxon>Solanaceae</taxon>
        <taxon>Solanoideae</taxon>
        <taxon>Solaneae</taxon>
        <taxon>Solanum</taxon>
    </lineage>
</organism>
<name>A0A0V0HCJ0_SOLCH</name>
<dbReference type="AlphaFoldDB" id="A0A0V0HCJ0"/>
<evidence type="ECO:0000313" key="2">
    <source>
        <dbReference type="EMBL" id="JAP17770.1"/>
    </source>
</evidence>
<keyword evidence="1" id="KW-1133">Transmembrane helix</keyword>
<keyword evidence="1" id="KW-0472">Membrane</keyword>
<sequence length="65" mass="7826">FLFNKFSFHNIINDLSFCCMFKTLLPCIVLFLLKYRCYLELLFIVLYLDFKNIRDHSVIKISIPS</sequence>